<keyword evidence="1" id="KW-0472">Membrane</keyword>
<name>A0A9D9IPX9_9BACT</name>
<reference evidence="2" key="2">
    <citation type="journal article" date="2021" name="PeerJ">
        <title>Extensive microbial diversity within the chicken gut microbiome revealed by metagenomics and culture.</title>
        <authorList>
            <person name="Gilroy R."/>
            <person name="Ravi A."/>
            <person name="Getino M."/>
            <person name="Pursley I."/>
            <person name="Horton D.L."/>
            <person name="Alikhan N.F."/>
            <person name="Baker D."/>
            <person name="Gharbi K."/>
            <person name="Hall N."/>
            <person name="Watson M."/>
            <person name="Adriaenssens E.M."/>
            <person name="Foster-Nyarko E."/>
            <person name="Jarju S."/>
            <person name="Secka A."/>
            <person name="Antonio M."/>
            <person name="Oren A."/>
            <person name="Chaudhuri R.R."/>
            <person name="La Ragione R."/>
            <person name="Hildebrand F."/>
            <person name="Pallen M.J."/>
        </authorList>
    </citation>
    <scope>NUCLEOTIDE SEQUENCE</scope>
    <source>
        <strain evidence="2">6919</strain>
    </source>
</reference>
<evidence type="ECO:0000256" key="1">
    <source>
        <dbReference type="SAM" id="Phobius"/>
    </source>
</evidence>
<dbReference type="EMBL" id="JADIMC010000069">
    <property type="protein sequence ID" value="MBO8476588.1"/>
    <property type="molecule type" value="Genomic_DNA"/>
</dbReference>
<dbReference type="Proteomes" id="UP000823598">
    <property type="component" value="Unassembled WGS sequence"/>
</dbReference>
<reference evidence="2" key="1">
    <citation type="submission" date="2020-10" db="EMBL/GenBank/DDBJ databases">
        <authorList>
            <person name="Gilroy R."/>
        </authorList>
    </citation>
    <scope>NUCLEOTIDE SEQUENCE</scope>
    <source>
        <strain evidence="2">6919</strain>
    </source>
</reference>
<dbReference type="SUPFAM" id="SSF48452">
    <property type="entry name" value="TPR-like"/>
    <property type="match status" value="1"/>
</dbReference>
<dbReference type="InterPro" id="IPR016032">
    <property type="entry name" value="Sig_transdc_resp-reg_C-effctor"/>
</dbReference>
<organism evidence="2 3">
    <name type="scientific">Candidatus Limisoma faecipullorum</name>
    <dbReference type="NCBI Taxonomy" id="2840854"/>
    <lineage>
        <taxon>Bacteria</taxon>
        <taxon>Pseudomonadati</taxon>
        <taxon>Bacteroidota</taxon>
        <taxon>Bacteroidia</taxon>
        <taxon>Bacteroidales</taxon>
        <taxon>Candidatus Limisoma</taxon>
    </lineage>
</organism>
<protein>
    <recommendedName>
        <fullName evidence="4">HTH luxR-type domain-containing protein</fullName>
    </recommendedName>
</protein>
<evidence type="ECO:0000313" key="2">
    <source>
        <dbReference type="EMBL" id="MBO8476588.1"/>
    </source>
</evidence>
<evidence type="ECO:0008006" key="4">
    <source>
        <dbReference type="Google" id="ProtNLM"/>
    </source>
</evidence>
<dbReference type="InterPro" id="IPR011990">
    <property type="entry name" value="TPR-like_helical_dom_sf"/>
</dbReference>
<keyword evidence="1" id="KW-0812">Transmembrane</keyword>
<dbReference type="GO" id="GO:0006355">
    <property type="term" value="P:regulation of DNA-templated transcription"/>
    <property type="evidence" value="ECO:0007669"/>
    <property type="project" value="InterPro"/>
</dbReference>
<feature type="transmembrane region" description="Helical" evidence="1">
    <location>
        <begin position="367"/>
        <end position="386"/>
    </location>
</feature>
<proteinExistence type="predicted"/>
<dbReference type="PROSITE" id="PS51257">
    <property type="entry name" value="PROKAR_LIPOPROTEIN"/>
    <property type="match status" value="1"/>
</dbReference>
<dbReference type="SUPFAM" id="SSF46894">
    <property type="entry name" value="C-terminal effector domain of the bipartite response regulators"/>
    <property type="match status" value="1"/>
</dbReference>
<sequence length="549" mass="61561">MIRKLVDKVLAAVIMIMTAGCGNSGREIIDKAEDALTVNADSALTVLSGLLEPEKLEDPDLSDYWIATGQAHSNNGTAMTGDSMLCHALEYYSRIAPDSAKRLRTLLLTAKHHWWKGDTETAYNMLDTALKECREDKYHKQILLTLSEITASNGDFKKSAECTAALISSYPDDGRMLMYRSNIATMKYYGGDTGSAIKELESIGQYAKNAQDSAFMWKYSKRALADIQSDAGRQTDAIKTQNEILSHYQHTGDSTEISVSYASLARYHLLLGDIDTAKRCMAMANSTKTSAISNDLSWAGYYTLMHAVLDYAGNRNIKFKDWALFVNGLQDNNERRQKIGSANDAARRILAERNLRLAISRQRSQNLATWIGLAAIVSVAVFVVVGRRRKQILENRAEEIDALRRMVAEARESGDAKDDRFFKKVLLRQLGVIRMAAANPTVANQEMLRQMTEIANNDISVDSLLDWDTLYRTIDYVYDNYHSSLKEKYGDVLNEKEMQLCCLLRANFSTKEISIVTRQGVRTVYQRKTVIRQKLGIKEKGDIVAATLA</sequence>
<comment type="caution">
    <text evidence="2">The sequence shown here is derived from an EMBL/GenBank/DDBJ whole genome shotgun (WGS) entry which is preliminary data.</text>
</comment>
<keyword evidence="1" id="KW-1133">Transmembrane helix</keyword>
<dbReference type="AlphaFoldDB" id="A0A9D9IPX9"/>
<gene>
    <name evidence="2" type="ORF">IAB88_06300</name>
</gene>
<evidence type="ECO:0000313" key="3">
    <source>
        <dbReference type="Proteomes" id="UP000823598"/>
    </source>
</evidence>
<accession>A0A9D9IPX9</accession>
<dbReference type="GO" id="GO:0003677">
    <property type="term" value="F:DNA binding"/>
    <property type="evidence" value="ECO:0007669"/>
    <property type="project" value="InterPro"/>
</dbReference>
<dbReference type="Gene3D" id="1.25.40.10">
    <property type="entry name" value="Tetratricopeptide repeat domain"/>
    <property type="match status" value="1"/>
</dbReference>